<dbReference type="GO" id="GO:0016757">
    <property type="term" value="F:glycosyltransferase activity"/>
    <property type="evidence" value="ECO:0007669"/>
    <property type="project" value="UniProtKB-KW"/>
</dbReference>
<keyword evidence="5" id="KW-1185">Reference proteome</keyword>
<gene>
    <name evidence="4" type="ORF">OM076_37625</name>
</gene>
<dbReference type="AlphaFoldDB" id="A0A9X3N2G8"/>
<accession>A0A9X3N2G8</accession>
<keyword evidence="1" id="KW-0808">Transferase</keyword>
<dbReference type="InterPro" id="IPR029057">
    <property type="entry name" value="PRTase-like"/>
</dbReference>
<organism evidence="4 5">
    <name type="scientific">Solirubrobacter ginsenosidimutans</name>
    <dbReference type="NCBI Taxonomy" id="490573"/>
    <lineage>
        <taxon>Bacteria</taxon>
        <taxon>Bacillati</taxon>
        <taxon>Actinomycetota</taxon>
        <taxon>Thermoleophilia</taxon>
        <taxon>Solirubrobacterales</taxon>
        <taxon>Solirubrobacteraceae</taxon>
        <taxon>Solirubrobacter</taxon>
    </lineage>
</organism>
<dbReference type="CDD" id="cd06223">
    <property type="entry name" value="PRTases_typeI"/>
    <property type="match status" value="1"/>
</dbReference>
<keyword evidence="2" id="KW-0660">Purine salvage</keyword>
<evidence type="ECO:0000256" key="2">
    <source>
        <dbReference type="ARBA" id="ARBA00022726"/>
    </source>
</evidence>
<evidence type="ECO:0000313" key="5">
    <source>
        <dbReference type="Proteomes" id="UP001149140"/>
    </source>
</evidence>
<proteinExistence type="predicted"/>
<dbReference type="RefSeq" id="WP_270045306.1">
    <property type="nucleotide sequence ID" value="NZ_JAPDOD010000057.1"/>
</dbReference>
<protein>
    <submittedName>
        <fullName evidence="4">Phosphoribosyltransferase family protein</fullName>
    </submittedName>
</protein>
<evidence type="ECO:0000259" key="3">
    <source>
        <dbReference type="Pfam" id="PF00156"/>
    </source>
</evidence>
<dbReference type="Pfam" id="PF00156">
    <property type="entry name" value="Pribosyltran"/>
    <property type="match status" value="1"/>
</dbReference>
<name>A0A9X3N2G8_9ACTN</name>
<feature type="domain" description="Phosphoribosyltransferase" evidence="3">
    <location>
        <begin position="53"/>
        <end position="141"/>
    </location>
</feature>
<dbReference type="Proteomes" id="UP001149140">
    <property type="component" value="Unassembled WGS sequence"/>
</dbReference>
<dbReference type="InterPro" id="IPR000836">
    <property type="entry name" value="PRTase_dom"/>
</dbReference>
<dbReference type="PANTHER" id="PTHR43864:SF1">
    <property type="entry name" value="XANTHINE PHOSPHORIBOSYLTRANSFERASE"/>
    <property type="match status" value="1"/>
</dbReference>
<dbReference type="SUPFAM" id="SSF53271">
    <property type="entry name" value="PRTase-like"/>
    <property type="match status" value="1"/>
</dbReference>
<keyword evidence="4" id="KW-0328">Glycosyltransferase</keyword>
<dbReference type="InterPro" id="IPR050118">
    <property type="entry name" value="Pur/Pyrimidine_PRTase"/>
</dbReference>
<reference evidence="4" key="1">
    <citation type="submission" date="2022-10" db="EMBL/GenBank/DDBJ databases">
        <title>The WGS of Solirubrobacter ginsenosidimutans DSM 21036.</title>
        <authorList>
            <person name="Jiang Z."/>
        </authorList>
    </citation>
    <scope>NUCLEOTIDE SEQUENCE</scope>
    <source>
        <strain evidence="4">DSM 21036</strain>
    </source>
</reference>
<sequence length="205" mass="21234">MAPGLVRAGASRWDGGRTPIHPLSLESAFADPVLLRDLGTRGARFARELGVEVIVGAETAGVPLAAAISLAAGLPFAFVRKPGYRGHEIDEPRVRGAEVAGRRVLLVDDAVASGTAVERFAAALTGEGAEVAGVFVLVDMRDVADSVTSVAAALPTDSVSTYLQVLDLAAANGILDQSVHTLSVDAIVNRWSSDDPRWDLLAAAA</sequence>
<comment type="caution">
    <text evidence="4">The sequence shown here is derived from an EMBL/GenBank/DDBJ whole genome shotgun (WGS) entry which is preliminary data.</text>
</comment>
<evidence type="ECO:0000256" key="1">
    <source>
        <dbReference type="ARBA" id="ARBA00022679"/>
    </source>
</evidence>
<dbReference type="EMBL" id="JAPDOD010000057">
    <property type="protein sequence ID" value="MDA0166046.1"/>
    <property type="molecule type" value="Genomic_DNA"/>
</dbReference>
<dbReference type="GO" id="GO:0006166">
    <property type="term" value="P:purine ribonucleoside salvage"/>
    <property type="evidence" value="ECO:0007669"/>
    <property type="project" value="UniProtKB-KW"/>
</dbReference>
<dbReference type="PANTHER" id="PTHR43864">
    <property type="entry name" value="HYPOXANTHINE/GUANINE PHOSPHORIBOSYLTRANSFERASE"/>
    <property type="match status" value="1"/>
</dbReference>
<dbReference type="Gene3D" id="3.40.50.2020">
    <property type="match status" value="1"/>
</dbReference>
<evidence type="ECO:0000313" key="4">
    <source>
        <dbReference type="EMBL" id="MDA0166046.1"/>
    </source>
</evidence>